<comment type="caution">
    <text evidence="1">The sequence shown here is derived from an EMBL/GenBank/DDBJ whole genome shotgun (WGS) entry which is preliminary data.</text>
</comment>
<sequence>MNLFGFEIGKKKKSREQRQKELNKKYINFNRHPRYEQLHYQTELFQYGWLVNVRDEKELGKAMLNDKAWYCIRYAGVYKSDTKNKPRNLIRIGDLNRVEIYSEEN</sequence>
<evidence type="ECO:0000313" key="1">
    <source>
        <dbReference type="EMBL" id="KFN92530.1"/>
    </source>
</evidence>
<accession>A0A091C776</accession>
<protein>
    <submittedName>
        <fullName evidence="1">Uncharacterized protein</fullName>
    </submittedName>
</protein>
<dbReference type="PATRIC" id="fig|1302648.3.peg.411"/>
<organism evidence="1 2">
    <name type="scientific">Tetragenococcus muriaticus 3MR10-3</name>
    <dbReference type="NCBI Taxonomy" id="1302648"/>
    <lineage>
        <taxon>Bacteria</taxon>
        <taxon>Bacillati</taxon>
        <taxon>Bacillota</taxon>
        <taxon>Bacilli</taxon>
        <taxon>Lactobacillales</taxon>
        <taxon>Enterococcaceae</taxon>
        <taxon>Tetragenococcus</taxon>
    </lineage>
</organism>
<gene>
    <name evidence="1" type="ORF">TMU3MR103_0424</name>
</gene>
<evidence type="ECO:0000313" key="2">
    <source>
        <dbReference type="Proteomes" id="UP000029381"/>
    </source>
</evidence>
<reference evidence="1 2" key="1">
    <citation type="submission" date="2014-08" db="EMBL/GenBank/DDBJ databases">
        <title>Genome sequence of Tetragenococcus muriaticus.</title>
        <authorList>
            <person name="Chuea-nongthon C."/>
            <person name="Rodtong S."/>
            <person name="Yongsawatdigul J."/>
            <person name="Steele J.L."/>
            <person name="Liu X.-y."/>
            <person name="Speers J."/>
            <person name="Glasner J.D."/>
            <person name="Neeno-Eckwall E.C."/>
        </authorList>
    </citation>
    <scope>NUCLEOTIDE SEQUENCE [LARGE SCALE GENOMIC DNA]</scope>
    <source>
        <strain evidence="1 2">3MR10-3</strain>
    </source>
</reference>
<dbReference type="AlphaFoldDB" id="A0A091C776"/>
<dbReference type="RefSeq" id="WP_038022228.1">
    <property type="nucleotide sequence ID" value="NZ_JPVT01000043.1"/>
</dbReference>
<dbReference type="Proteomes" id="UP000029381">
    <property type="component" value="Unassembled WGS sequence"/>
</dbReference>
<proteinExistence type="predicted"/>
<dbReference type="EMBL" id="JPVT01000043">
    <property type="protein sequence ID" value="KFN92530.1"/>
    <property type="molecule type" value="Genomic_DNA"/>
</dbReference>
<keyword evidence="2" id="KW-1185">Reference proteome</keyword>
<name>A0A091C776_9ENTE</name>